<sequence>MSEPRDTTTAVDDAEEAATAPPGLIVLGTADGADGECADGFCAL</sequence>
<name>A0A1H5PY17_9ACTN</name>
<dbReference type="EMBL" id="FNUC01000004">
    <property type="protein sequence ID" value="SEF18625.1"/>
    <property type="molecule type" value="Genomic_DNA"/>
</dbReference>
<dbReference type="Proteomes" id="UP000181980">
    <property type="component" value="Unassembled WGS sequence"/>
</dbReference>
<feature type="region of interest" description="Disordered" evidence="1">
    <location>
        <begin position="1"/>
        <end position="25"/>
    </location>
</feature>
<proteinExistence type="predicted"/>
<dbReference type="STRING" id="561176.SAMN04488561_6690"/>
<reference evidence="3" key="1">
    <citation type="submission" date="2016-10" db="EMBL/GenBank/DDBJ databases">
        <authorList>
            <person name="Varghese N."/>
            <person name="Submissions S."/>
        </authorList>
    </citation>
    <scope>NUCLEOTIDE SEQUENCE [LARGE SCALE GENOMIC DNA]</scope>
    <source>
        <strain evidence="3">DSM 45237</strain>
    </source>
</reference>
<gene>
    <name evidence="2" type="ORF">SAMN04488561_6690</name>
</gene>
<evidence type="ECO:0000313" key="2">
    <source>
        <dbReference type="EMBL" id="SEF18625.1"/>
    </source>
</evidence>
<dbReference type="AlphaFoldDB" id="A0A1H5PY17"/>
<accession>A0A1H5PY17</accession>
<protein>
    <submittedName>
        <fullName evidence="2">Uncharacterized protein</fullName>
    </submittedName>
</protein>
<organism evidence="2 3">
    <name type="scientific">Jiangella alba</name>
    <dbReference type="NCBI Taxonomy" id="561176"/>
    <lineage>
        <taxon>Bacteria</taxon>
        <taxon>Bacillati</taxon>
        <taxon>Actinomycetota</taxon>
        <taxon>Actinomycetes</taxon>
        <taxon>Jiangellales</taxon>
        <taxon>Jiangellaceae</taxon>
        <taxon>Jiangella</taxon>
    </lineage>
</organism>
<keyword evidence="3" id="KW-1185">Reference proteome</keyword>
<evidence type="ECO:0000313" key="3">
    <source>
        <dbReference type="Proteomes" id="UP000181980"/>
    </source>
</evidence>
<dbReference type="RefSeq" id="WP_141711752.1">
    <property type="nucleotide sequence ID" value="NZ_FNUC01000004.1"/>
</dbReference>
<evidence type="ECO:0000256" key="1">
    <source>
        <dbReference type="SAM" id="MobiDB-lite"/>
    </source>
</evidence>